<organism evidence="6 7">
    <name type="scientific">Thermovirga lienii (strain ATCC BAA-1197 / DSM 17291 / Cas60314)</name>
    <dbReference type="NCBI Taxonomy" id="580340"/>
    <lineage>
        <taxon>Bacteria</taxon>
        <taxon>Thermotogati</taxon>
        <taxon>Synergistota</taxon>
        <taxon>Synergistia</taxon>
        <taxon>Synergistales</taxon>
        <taxon>Thermovirgaceae</taxon>
        <taxon>Thermovirga</taxon>
    </lineage>
</organism>
<dbReference type="Pfam" id="PF01418">
    <property type="entry name" value="HTH_6"/>
    <property type="match status" value="1"/>
</dbReference>
<dbReference type="STRING" id="580340.Tlie_1707"/>
<dbReference type="Gene3D" id="3.40.50.10490">
    <property type="entry name" value="Glucose-6-phosphate isomerase like protein, domain 1"/>
    <property type="match status" value="1"/>
</dbReference>
<reference evidence="6 7" key="2">
    <citation type="journal article" date="2012" name="Stand. Genomic Sci.">
        <title>Genome sequence of the moderately thermophilic, amino-acid-degrading and sulfur-reducing bacterium Thermovirga lienii type strain (Cas60314(T)).</title>
        <authorList>
            <person name="Goker M."/>
            <person name="Saunders E."/>
            <person name="Lapidus A."/>
            <person name="Nolan M."/>
            <person name="Lucas S."/>
            <person name="Hammon N."/>
            <person name="Deshpande S."/>
            <person name="Cheng J.F."/>
            <person name="Han C."/>
            <person name="Tapia R."/>
            <person name="Goodwin L.A."/>
            <person name="Pitluck S."/>
            <person name="Liolios K."/>
            <person name="Mavromatis K."/>
            <person name="Pagani I."/>
            <person name="Ivanova N."/>
            <person name="Mikhailova N."/>
            <person name="Pati A."/>
            <person name="Chen A."/>
            <person name="Palaniappan K."/>
            <person name="Land M."/>
            <person name="Chang Y.J."/>
            <person name="Jeffries C.D."/>
            <person name="Brambilla E.M."/>
            <person name="Rohde M."/>
            <person name="Spring S."/>
            <person name="Detter J.C."/>
            <person name="Woyke T."/>
            <person name="Bristow J."/>
            <person name="Eisen J.A."/>
            <person name="Markowitz V."/>
            <person name="Hugenholtz P."/>
            <person name="Kyrpides N.C."/>
            <person name="Klenk H.P."/>
        </authorList>
    </citation>
    <scope>NUCLEOTIDE SEQUENCE [LARGE SCALE GENOMIC DNA]</scope>
    <source>
        <strain evidence="7">ATCC BAA-1197 / DSM 17291 / Cas60314</strain>
    </source>
</reference>
<dbReference type="CDD" id="cd05013">
    <property type="entry name" value="SIS_RpiR"/>
    <property type="match status" value="1"/>
</dbReference>
<name>G7V898_THELD</name>
<dbReference type="PANTHER" id="PTHR30514">
    <property type="entry name" value="GLUCOKINASE"/>
    <property type="match status" value="1"/>
</dbReference>
<dbReference type="InterPro" id="IPR036388">
    <property type="entry name" value="WH-like_DNA-bd_sf"/>
</dbReference>
<dbReference type="InterPro" id="IPR035472">
    <property type="entry name" value="RpiR-like_SIS"/>
</dbReference>
<dbReference type="GO" id="GO:0097367">
    <property type="term" value="F:carbohydrate derivative binding"/>
    <property type="evidence" value="ECO:0007669"/>
    <property type="project" value="InterPro"/>
</dbReference>
<dbReference type="SUPFAM" id="SSF46689">
    <property type="entry name" value="Homeodomain-like"/>
    <property type="match status" value="1"/>
</dbReference>
<accession>G7V898</accession>
<evidence type="ECO:0000313" key="7">
    <source>
        <dbReference type="Proteomes" id="UP000005868"/>
    </source>
</evidence>
<dbReference type="Proteomes" id="UP000005868">
    <property type="component" value="Chromosome"/>
</dbReference>
<dbReference type="InterPro" id="IPR046348">
    <property type="entry name" value="SIS_dom_sf"/>
</dbReference>
<feature type="domain" description="HTH rpiR-type" evidence="4">
    <location>
        <begin position="23"/>
        <end position="99"/>
    </location>
</feature>
<keyword evidence="2" id="KW-0238">DNA-binding</keyword>
<protein>
    <submittedName>
        <fullName evidence="6">Transcriptional regulator, RpiR family</fullName>
    </submittedName>
</protein>
<proteinExistence type="predicted"/>
<evidence type="ECO:0000259" key="5">
    <source>
        <dbReference type="PROSITE" id="PS51464"/>
    </source>
</evidence>
<evidence type="ECO:0000256" key="3">
    <source>
        <dbReference type="ARBA" id="ARBA00023163"/>
    </source>
</evidence>
<dbReference type="EMBL" id="CP003096">
    <property type="protein sequence ID" value="AER67429.1"/>
    <property type="molecule type" value="Genomic_DNA"/>
</dbReference>
<dbReference type="GO" id="GO:0003700">
    <property type="term" value="F:DNA-binding transcription factor activity"/>
    <property type="evidence" value="ECO:0007669"/>
    <property type="project" value="InterPro"/>
</dbReference>
<dbReference type="PANTHER" id="PTHR30514:SF18">
    <property type="entry name" value="RPIR-FAMILY TRANSCRIPTIONAL REGULATOR"/>
    <property type="match status" value="1"/>
</dbReference>
<dbReference type="HOGENOM" id="CLU_055769_1_1_0"/>
<dbReference type="Pfam" id="PF01380">
    <property type="entry name" value="SIS"/>
    <property type="match status" value="1"/>
</dbReference>
<reference evidence="7" key="1">
    <citation type="submission" date="2011-10" db="EMBL/GenBank/DDBJ databases">
        <title>The complete genome of chromosome of Thermovirga lienii DSM 17291.</title>
        <authorList>
            <consortium name="US DOE Joint Genome Institute (JGI-PGF)"/>
            <person name="Lucas S."/>
            <person name="Copeland A."/>
            <person name="Lapidus A."/>
            <person name="Glavina del Rio T."/>
            <person name="Dalin E."/>
            <person name="Tice H."/>
            <person name="Bruce D."/>
            <person name="Goodwin L."/>
            <person name="Pitluck S."/>
            <person name="Peters L."/>
            <person name="Mikhailova N."/>
            <person name="Saunders E."/>
            <person name="Kyrpides N."/>
            <person name="Mavromatis K."/>
            <person name="Ivanova N."/>
            <person name="Last F.I."/>
            <person name="Brettin T."/>
            <person name="Detter J.C."/>
            <person name="Han C."/>
            <person name="Larimer F."/>
            <person name="Land M."/>
            <person name="Hauser L."/>
            <person name="Markowitz V."/>
            <person name="Cheng J.-F."/>
            <person name="Hugenholtz P."/>
            <person name="Woyke T."/>
            <person name="Wu D."/>
            <person name="Spring S."/>
            <person name="Schroeder M."/>
            <person name="Brambilla E.-M."/>
            <person name="Klenk H.-P."/>
            <person name="Eisen J.A."/>
        </authorList>
    </citation>
    <scope>NUCLEOTIDE SEQUENCE [LARGE SCALE GENOMIC DNA]</scope>
    <source>
        <strain evidence="7">ATCC BAA-1197 / DSM 17291 / Cas60314</strain>
    </source>
</reference>
<dbReference type="SUPFAM" id="SSF53697">
    <property type="entry name" value="SIS domain"/>
    <property type="match status" value="1"/>
</dbReference>
<dbReference type="Gene3D" id="1.10.10.10">
    <property type="entry name" value="Winged helix-like DNA-binding domain superfamily/Winged helix DNA-binding domain"/>
    <property type="match status" value="1"/>
</dbReference>
<keyword evidence="3" id="KW-0804">Transcription</keyword>
<dbReference type="PROSITE" id="PS51071">
    <property type="entry name" value="HTH_RPIR"/>
    <property type="match status" value="1"/>
</dbReference>
<gene>
    <name evidence="6" type="ordered locus">Tlie_1707</name>
</gene>
<evidence type="ECO:0000313" key="6">
    <source>
        <dbReference type="EMBL" id="AER67429.1"/>
    </source>
</evidence>
<keyword evidence="1" id="KW-0805">Transcription regulation</keyword>
<feature type="domain" description="SIS" evidence="5">
    <location>
        <begin position="146"/>
        <end position="285"/>
    </location>
</feature>
<evidence type="ECO:0000256" key="2">
    <source>
        <dbReference type="ARBA" id="ARBA00023125"/>
    </source>
</evidence>
<dbReference type="PROSITE" id="PS51464">
    <property type="entry name" value="SIS"/>
    <property type="match status" value="1"/>
</dbReference>
<dbReference type="KEGG" id="tli:Tlie_1707"/>
<dbReference type="InterPro" id="IPR047640">
    <property type="entry name" value="RpiR-like"/>
</dbReference>
<evidence type="ECO:0000256" key="1">
    <source>
        <dbReference type="ARBA" id="ARBA00023015"/>
    </source>
</evidence>
<dbReference type="GO" id="GO:1901135">
    <property type="term" value="P:carbohydrate derivative metabolic process"/>
    <property type="evidence" value="ECO:0007669"/>
    <property type="project" value="InterPro"/>
</dbReference>
<dbReference type="InterPro" id="IPR000281">
    <property type="entry name" value="HTH_RpiR"/>
</dbReference>
<sequence length="304" mass="33900">MGKINDETPLVRDKTTMPEKYAGGIFQYIRAKSKDLPQKQQLVCNYILNNYQKAAFLNSDELAKESGTSHATVFRTVTSLGFPSYKALREKLQEVLTKTSIPPLDRLKDAFSDISNSNILDVVIEENIRNLRTMNTSELKDNFPKAIELLLPARRIYIIGLRSTRGIAVYLHALLQQFRRDVFLIDATGSDTILDVMLDMEKDDVLLALMAGSPHYTKRTVVCIDYARKKGIPVVLITNSLSSIAAPLATVLLLAPQNTTHYSSSSLLTICDAIIAALGAQKRDEANKKIDELSSLLVEYDISF</sequence>
<dbReference type="AlphaFoldDB" id="G7V898"/>
<evidence type="ECO:0000259" key="4">
    <source>
        <dbReference type="PROSITE" id="PS51071"/>
    </source>
</evidence>
<dbReference type="InterPro" id="IPR009057">
    <property type="entry name" value="Homeodomain-like_sf"/>
</dbReference>
<dbReference type="InterPro" id="IPR001347">
    <property type="entry name" value="SIS_dom"/>
</dbReference>
<dbReference type="eggNOG" id="COG1737">
    <property type="taxonomic scope" value="Bacteria"/>
</dbReference>
<keyword evidence="7" id="KW-1185">Reference proteome</keyword>
<dbReference type="GO" id="GO:0003677">
    <property type="term" value="F:DNA binding"/>
    <property type="evidence" value="ECO:0007669"/>
    <property type="project" value="UniProtKB-KW"/>
</dbReference>